<evidence type="ECO:0000256" key="5">
    <source>
        <dbReference type="SAM" id="Phobius"/>
    </source>
</evidence>
<dbReference type="GeneID" id="98647177"/>
<protein>
    <submittedName>
        <fullName evidence="7">RDD family protein</fullName>
    </submittedName>
</protein>
<dbReference type="RefSeq" id="WP_081459464.1">
    <property type="nucleotide sequence ID" value="NZ_CP042910.1"/>
</dbReference>
<gene>
    <name evidence="7" type="ORF">GmarT_26200</name>
</gene>
<keyword evidence="8" id="KW-1185">Reference proteome</keyword>
<name>A0ABX5YMB2_9PLAN</name>
<feature type="transmembrane region" description="Helical" evidence="5">
    <location>
        <begin position="178"/>
        <end position="211"/>
    </location>
</feature>
<feature type="transmembrane region" description="Helical" evidence="5">
    <location>
        <begin position="111"/>
        <end position="140"/>
    </location>
</feature>
<dbReference type="Proteomes" id="UP000322887">
    <property type="component" value="Chromosome"/>
</dbReference>
<proteinExistence type="predicted"/>
<dbReference type="Pfam" id="PF06271">
    <property type="entry name" value="RDD"/>
    <property type="match status" value="1"/>
</dbReference>
<feature type="domain" description="RDD" evidence="6">
    <location>
        <begin position="109"/>
        <end position="218"/>
    </location>
</feature>
<reference evidence="7 8" key="1">
    <citation type="submission" date="2019-08" db="EMBL/GenBank/DDBJ databases">
        <title>Deep-cultivation of Planctomycetes and their phenomic and genomic characterization uncovers novel biology.</title>
        <authorList>
            <person name="Wiegand S."/>
            <person name="Jogler M."/>
            <person name="Boedeker C."/>
            <person name="Pinto D."/>
            <person name="Vollmers J."/>
            <person name="Rivas-Marin E."/>
            <person name="Kohn T."/>
            <person name="Peeters S.H."/>
            <person name="Heuer A."/>
            <person name="Rast P."/>
            <person name="Oberbeckmann S."/>
            <person name="Bunk B."/>
            <person name="Jeske O."/>
            <person name="Meyerdierks A."/>
            <person name="Storesund J.E."/>
            <person name="Kallscheuer N."/>
            <person name="Luecker S."/>
            <person name="Lage O.M."/>
            <person name="Pohl T."/>
            <person name="Merkel B.J."/>
            <person name="Hornburger P."/>
            <person name="Mueller R.-W."/>
            <person name="Bruemmer F."/>
            <person name="Labrenz M."/>
            <person name="Spormann A.M."/>
            <person name="Op den Camp H."/>
            <person name="Overmann J."/>
            <person name="Amann R."/>
            <person name="Jetten M.S.M."/>
            <person name="Mascher T."/>
            <person name="Medema M.H."/>
            <person name="Devos D.P."/>
            <person name="Kaster A.-K."/>
            <person name="Ovreas L."/>
            <person name="Rohde M."/>
            <person name="Galperin M.Y."/>
            <person name="Jogler C."/>
        </authorList>
    </citation>
    <scope>NUCLEOTIDE SEQUENCE [LARGE SCALE GENOMIC DNA]</scope>
    <source>
        <strain evidence="7 8">DSM 8797</strain>
    </source>
</reference>
<evidence type="ECO:0000259" key="6">
    <source>
        <dbReference type="Pfam" id="PF06271"/>
    </source>
</evidence>
<evidence type="ECO:0000256" key="4">
    <source>
        <dbReference type="ARBA" id="ARBA00023136"/>
    </source>
</evidence>
<keyword evidence="2 5" id="KW-0812">Transmembrane</keyword>
<evidence type="ECO:0000256" key="1">
    <source>
        <dbReference type="ARBA" id="ARBA00004141"/>
    </source>
</evidence>
<organism evidence="7 8">
    <name type="scientific">Gimesia maris</name>
    <dbReference type="NCBI Taxonomy" id="122"/>
    <lineage>
        <taxon>Bacteria</taxon>
        <taxon>Pseudomonadati</taxon>
        <taxon>Planctomycetota</taxon>
        <taxon>Planctomycetia</taxon>
        <taxon>Planctomycetales</taxon>
        <taxon>Planctomycetaceae</taxon>
        <taxon>Gimesia</taxon>
    </lineage>
</organism>
<dbReference type="EMBL" id="CP042910">
    <property type="protein sequence ID" value="QEG16753.1"/>
    <property type="molecule type" value="Genomic_DNA"/>
</dbReference>
<dbReference type="InterPro" id="IPR010432">
    <property type="entry name" value="RDD"/>
</dbReference>
<comment type="subcellular location">
    <subcellularLocation>
        <location evidence="1">Membrane</location>
        <topology evidence="1">Multi-pass membrane protein</topology>
    </subcellularLocation>
</comment>
<evidence type="ECO:0000313" key="8">
    <source>
        <dbReference type="Proteomes" id="UP000322887"/>
    </source>
</evidence>
<keyword evidence="4 5" id="KW-0472">Membrane</keyword>
<evidence type="ECO:0000313" key="7">
    <source>
        <dbReference type="EMBL" id="QEG16753.1"/>
    </source>
</evidence>
<accession>A0ABX5YMB2</accession>
<evidence type="ECO:0000256" key="3">
    <source>
        <dbReference type="ARBA" id="ARBA00022989"/>
    </source>
</evidence>
<evidence type="ECO:0000256" key="2">
    <source>
        <dbReference type="ARBA" id="ARBA00022692"/>
    </source>
</evidence>
<sequence>MNCNDLCQKLRVSEKQLWKICRHLKITVSNEIDRVFTPREIQRLEFFVEQKRSAARKNPSTTRNQPAVTEILSASSEPETVPAIPTPAVSLPVTDSASVGIRVCAYLIDCLATFALAPLVLIPILGLMFIGVLLSLYWLMRDVAGSSPGKIILGLQVLNNNDDPFWVGPRILRNLPLAIGPIFLCIPVIGILVGAPITILMILVEAAMLLITGKRIGDLLSGTSVIIIPKARWGSEP</sequence>
<keyword evidence="3 5" id="KW-1133">Transmembrane helix</keyword>